<organism evidence="1 2">
    <name type="scientific">Melastoma candidum</name>
    <dbReference type="NCBI Taxonomy" id="119954"/>
    <lineage>
        <taxon>Eukaryota</taxon>
        <taxon>Viridiplantae</taxon>
        <taxon>Streptophyta</taxon>
        <taxon>Embryophyta</taxon>
        <taxon>Tracheophyta</taxon>
        <taxon>Spermatophyta</taxon>
        <taxon>Magnoliopsida</taxon>
        <taxon>eudicotyledons</taxon>
        <taxon>Gunneridae</taxon>
        <taxon>Pentapetalae</taxon>
        <taxon>rosids</taxon>
        <taxon>malvids</taxon>
        <taxon>Myrtales</taxon>
        <taxon>Melastomataceae</taxon>
        <taxon>Melastomatoideae</taxon>
        <taxon>Melastomateae</taxon>
        <taxon>Melastoma</taxon>
    </lineage>
</organism>
<protein>
    <submittedName>
        <fullName evidence="1">Uncharacterized protein</fullName>
    </submittedName>
</protein>
<dbReference type="EMBL" id="CM042883">
    <property type="protein sequence ID" value="KAI4375106.1"/>
    <property type="molecule type" value="Genomic_DNA"/>
</dbReference>
<dbReference type="Proteomes" id="UP001057402">
    <property type="component" value="Chromosome 4"/>
</dbReference>
<gene>
    <name evidence="1" type="ORF">MLD38_013016</name>
</gene>
<evidence type="ECO:0000313" key="2">
    <source>
        <dbReference type="Proteomes" id="UP001057402"/>
    </source>
</evidence>
<evidence type="ECO:0000313" key="1">
    <source>
        <dbReference type="EMBL" id="KAI4375106.1"/>
    </source>
</evidence>
<sequence length="157" mass="17386">MLFGRRSRRPPMKRTTSMTILGLDLSNDRGGTAQDARSPVFVQEGLDQRTPPSEAIPTRNSRRHSADFLDMEAAGPGQYFLGTCCLCKRQLIPGRDIFMYRGDSAFCSHECRQQQMKQDERKEKCSLSVASVHQLPSSAAATTRMNVAAEGETMAAV</sequence>
<reference evidence="2" key="1">
    <citation type="journal article" date="2023" name="Front. Plant Sci.">
        <title>Chromosomal-level genome assembly of Melastoma candidum provides insights into trichome evolution.</title>
        <authorList>
            <person name="Zhong Y."/>
            <person name="Wu W."/>
            <person name="Sun C."/>
            <person name="Zou P."/>
            <person name="Liu Y."/>
            <person name="Dai S."/>
            <person name="Zhou R."/>
        </authorList>
    </citation>
    <scope>NUCLEOTIDE SEQUENCE [LARGE SCALE GENOMIC DNA]</scope>
</reference>
<comment type="caution">
    <text evidence="1">The sequence shown here is derived from an EMBL/GenBank/DDBJ whole genome shotgun (WGS) entry which is preliminary data.</text>
</comment>
<accession>A0ACB9R7M0</accession>
<name>A0ACB9R7M0_9MYRT</name>
<proteinExistence type="predicted"/>
<keyword evidence="2" id="KW-1185">Reference proteome</keyword>